<evidence type="ECO:0000313" key="7">
    <source>
        <dbReference type="Proteomes" id="UP000886817"/>
    </source>
</evidence>
<dbReference type="EMBL" id="DXEX01000086">
    <property type="protein sequence ID" value="HIX58809.1"/>
    <property type="molecule type" value="Genomic_DNA"/>
</dbReference>
<keyword evidence="5" id="KW-0460">Magnesium</keyword>
<dbReference type="AlphaFoldDB" id="A0A9D2B395"/>
<dbReference type="PANTHER" id="PTHR10286">
    <property type="entry name" value="INORGANIC PYROPHOSPHATASE"/>
    <property type="match status" value="1"/>
</dbReference>
<evidence type="ECO:0000256" key="1">
    <source>
        <dbReference type="ARBA" id="ARBA00001946"/>
    </source>
</evidence>
<dbReference type="GO" id="GO:0000287">
    <property type="term" value="F:magnesium ion binding"/>
    <property type="evidence" value="ECO:0007669"/>
    <property type="project" value="InterPro"/>
</dbReference>
<dbReference type="GO" id="GO:0005737">
    <property type="term" value="C:cytoplasm"/>
    <property type="evidence" value="ECO:0007669"/>
    <property type="project" value="InterPro"/>
</dbReference>
<reference evidence="6" key="2">
    <citation type="submission" date="2021-04" db="EMBL/GenBank/DDBJ databases">
        <authorList>
            <person name="Gilroy R."/>
        </authorList>
    </citation>
    <scope>NUCLEOTIDE SEQUENCE</scope>
    <source>
        <strain evidence="6">ChiSjej1B19-8411</strain>
    </source>
</reference>
<dbReference type="GO" id="GO:0004427">
    <property type="term" value="F:inorganic diphosphate phosphatase activity"/>
    <property type="evidence" value="ECO:0007669"/>
    <property type="project" value="UniProtKB-EC"/>
</dbReference>
<organism evidence="6 7">
    <name type="scientific">Candidatus Blautia gallistercoris</name>
    <dbReference type="NCBI Taxonomy" id="2838490"/>
    <lineage>
        <taxon>Bacteria</taxon>
        <taxon>Bacillati</taxon>
        <taxon>Bacillota</taxon>
        <taxon>Clostridia</taxon>
        <taxon>Lachnospirales</taxon>
        <taxon>Lachnospiraceae</taxon>
        <taxon>Blautia</taxon>
    </lineage>
</organism>
<dbReference type="SUPFAM" id="SSF50324">
    <property type="entry name" value="Inorganic pyrophosphatase"/>
    <property type="match status" value="1"/>
</dbReference>
<dbReference type="InterPro" id="IPR036649">
    <property type="entry name" value="Pyrophosphatase_sf"/>
</dbReference>
<proteinExistence type="predicted"/>
<dbReference type="InterPro" id="IPR008162">
    <property type="entry name" value="Pyrophosphatase"/>
</dbReference>
<gene>
    <name evidence="6" type="ORF">IAA45_03730</name>
</gene>
<dbReference type="GO" id="GO:0006796">
    <property type="term" value="P:phosphate-containing compound metabolic process"/>
    <property type="evidence" value="ECO:0007669"/>
    <property type="project" value="InterPro"/>
</dbReference>
<evidence type="ECO:0000256" key="2">
    <source>
        <dbReference type="ARBA" id="ARBA00012146"/>
    </source>
</evidence>
<accession>A0A9D2B395</accession>
<evidence type="ECO:0000256" key="3">
    <source>
        <dbReference type="ARBA" id="ARBA00022723"/>
    </source>
</evidence>
<protein>
    <recommendedName>
        <fullName evidence="2">inorganic diphosphatase</fullName>
        <ecNumber evidence="2">3.6.1.1</ecNumber>
    </recommendedName>
</protein>
<comment type="caution">
    <text evidence="6">The sequence shown here is derived from an EMBL/GenBank/DDBJ whole genome shotgun (WGS) entry which is preliminary data.</text>
</comment>
<evidence type="ECO:0000256" key="5">
    <source>
        <dbReference type="ARBA" id="ARBA00022842"/>
    </source>
</evidence>
<name>A0A9D2B395_9FIRM</name>
<comment type="cofactor">
    <cofactor evidence="1">
        <name>Mg(2+)</name>
        <dbReference type="ChEBI" id="CHEBI:18420"/>
    </cofactor>
</comment>
<dbReference type="Pfam" id="PF00719">
    <property type="entry name" value="Pyrophosphatase"/>
    <property type="match status" value="1"/>
</dbReference>
<sequence>MNIWHNVSEEKVTPGHFPVYIEISKGSNKRYEFDKDTGCLALVQILYSAACYPVNVGIIPRTMDADGVPVEVWVVCQEILDINTIVECSPVGIIKTQENGKIQKKVIALPIIDSNASLGMVERTEALKGVYEEIKYFFNIFNGPEEEGTWSGGALNGLDAFTFLEESIARYKKKYGKAVLKEP</sequence>
<dbReference type="Proteomes" id="UP000886817">
    <property type="component" value="Unassembled WGS sequence"/>
</dbReference>
<dbReference type="EC" id="3.6.1.1" evidence="2"/>
<evidence type="ECO:0000313" key="6">
    <source>
        <dbReference type="EMBL" id="HIX58809.1"/>
    </source>
</evidence>
<dbReference type="Gene3D" id="3.90.80.10">
    <property type="entry name" value="Inorganic pyrophosphatase"/>
    <property type="match status" value="1"/>
</dbReference>
<keyword evidence="4" id="KW-0378">Hydrolase</keyword>
<reference evidence="6" key="1">
    <citation type="journal article" date="2021" name="PeerJ">
        <title>Extensive microbial diversity within the chicken gut microbiome revealed by metagenomics and culture.</title>
        <authorList>
            <person name="Gilroy R."/>
            <person name="Ravi A."/>
            <person name="Getino M."/>
            <person name="Pursley I."/>
            <person name="Horton D.L."/>
            <person name="Alikhan N.F."/>
            <person name="Baker D."/>
            <person name="Gharbi K."/>
            <person name="Hall N."/>
            <person name="Watson M."/>
            <person name="Adriaenssens E.M."/>
            <person name="Foster-Nyarko E."/>
            <person name="Jarju S."/>
            <person name="Secka A."/>
            <person name="Antonio M."/>
            <person name="Oren A."/>
            <person name="Chaudhuri R.R."/>
            <person name="La Ragione R."/>
            <person name="Hildebrand F."/>
            <person name="Pallen M.J."/>
        </authorList>
    </citation>
    <scope>NUCLEOTIDE SEQUENCE</scope>
    <source>
        <strain evidence="6">ChiSjej1B19-8411</strain>
    </source>
</reference>
<evidence type="ECO:0000256" key="4">
    <source>
        <dbReference type="ARBA" id="ARBA00022801"/>
    </source>
</evidence>
<keyword evidence="3" id="KW-0479">Metal-binding</keyword>